<dbReference type="OrthoDB" id="5524259at2759"/>
<feature type="transmembrane region" description="Helical" evidence="1">
    <location>
        <begin position="154"/>
        <end position="176"/>
    </location>
</feature>
<protein>
    <submittedName>
        <fullName evidence="2">Uncharacterized protein</fullName>
    </submittedName>
</protein>
<name>A0A9W7Y535_9FUNG</name>
<organism evidence="2 3">
    <name type="scientific">Coemansia biformis</name>
    <dbReference type="NCBI Taxonomy" id="1286918"/>
    <lineage>
        <taxon>Eukaryota</taxon>
        <taxon>Fungi</taxon>
        <taxon>Fungi incertae sedis</taxon>
        <taxon>Zoopagomycota</taxon>
        <taxon>Kickxellomycotina</taxon>
        <taxon>Kickxellomycetes</taxon>
        <taxon>Kickxellales</taxon>
        <taxon>Kickxellaceae</taxon>
        <taxon>Coemansia</taxon>
    </lineage>
</organism>
<dbReference type="EMBL" id="JANBOI010002208">
    <property type="protein sequence ID" value="KAJ1723630.1"/>
    <property type="molecule type" value="Genomic_DNA"/>
</dbReference>
<sequence>MAGSALRGVDALISQRRPVLRIATYAVLCLMAMLNMALLSSSWANTRFMRESGAFTGLFVVTTSAVTMVVSGVLATAVALCRRAQLRDTAAPRICERLTADRAERAACCLMATWWLAMALCVSNTAYVFRGEIGRCANRRFPAGSLPRGVSADAAAAACIVFRGSLALSWMVWAVWAARVWRVFARSSMDFDSHAFPEHDSDAVGLETLKPVTAYLVNPETFSPRAPYAYQHAQGAQSLDSDSRY</sequence>
<accession>A0A9W7Y535</accession>
<feature type="transmembrane region" description="Helical" evidence="1">
    <location>
        <begin position="55"/>
        <end position="80"/>
    </location>
</feature>
<proteinExistence type="predicted"/>
<keyword evidence="1" id="KW-1133">Transmembrane helix</keyword>
<reference evidence="2" key="1">
    <citation type="submission" date="2022-07" db="EMBL/GenBank/DDBJ databases">
        <title>Phylogenomic reconstructions and comparative analyses of Kickxellomycotina fungi.</title>
        <authorList>
            <person name="Reynolds N.K."/>
            <person name="Stajich J.E."/>
            <person name="Barry K."/>
            <person name="Grigoriev I.V."/>
            <person name="Crous P."/>
            <person name="Smith M.E."/>
        </authorList>
    </citation>
    <scope>NUCLEOTIDE SEQUENCE</scope>
    <source>
        <strain evidence="2">BCRC 34381</strain>
    </source>
</reference>
<evidence type="ECO:0000256" key="1">
    <source>
        <dbReference type="SAM" id="Phobius"/>
    </source>
</evidence>
<evidence type="ECO:0000313" key="2">
    <source>
        <dbReference type="EMBL" id="KAJ1723630.1"/>
    </source>
</evidence>
<keyword evidence="3" id="KW-1185">Reference proteome</keyword>
<comment type="caution">
    <text evidence="2">The sequence shown here is derived from an EMBL/GenBank/DDBJ whole genome shotgun (WGS) entry which is preliminary data.</text>
</comment>
<dbReference type="Proteomes" id="UP001143981">
    <property type="component" value="Unassembled WGS sequence"/>
</dbReference>
<gene>
    <name evidence="2" type="ORF">LPJ61_005806</name>
</gene>
<feature type="transmembrane region" description="Helical" evidence="1">
    <location>
        <begin position="107"/>
        <end position="129"/>
    </location>
</feature>
<keyword evidence="1" id="KW-0472">Membrane</keyword>
<evidence type="ECO:0000313" key="3">
    <source>
        <dbReference type="Proteomes" id="UP001143981"/>
    </source>
</evidence>
<dbReference type="AlphaFoldDB" id="A0A9W7Y535"/>
<feature type="transmembrane region" description="Helical" evidence="1">
    <location>
        <begin position="22"/>
        <end position="43"/>
    </location>
</feature>
<keyword evidence="1" id="KW-0812">Transmembrane</keyword>